<dbReference type="GO" id="GO:0140662">
    <property type="term" value="F:ATP-dependent protein folding chaperone"/>
    <property type="evidence" value="ECO:0007669"/>
    <property type="project" value="InterPro"/>
</dbReference>
<evidence type="ECO:0000256" key="2">
    <source>
        <dbReference type="ARBA" id="ARBA00022741"/>
    </source>
</evidence>
<dbReference type="PRINTS" id="PR00301">
    <property type="entry name" value="HEATSHOCK70"/>
</dbReference>
<feature type="non-terminal residue" evidence="10">
    <location>
        <position position="1"/>
    </location>
</feature>
<dbReference type="SUPFAM" id="SSF100920">
    <property type="entry name" value="Heat shock protein 70kD (HSP70), peptide-binding domain"/>
    <property type="match status" value="1"/>
</dbReference>
<evidence type="ECO:0000313" key="11">
    <source>
        <dbReference type="EMBL" id="CAF4059900.1"/>
    </source>
</evidence>
<dbReference type="PROSITE" id="PS50892">
    <property type="entry name" value="V_SNARE"/>
    <property type="match status" value="1"/>
</dbReference>
<dbReference type="InterPro" id="IPR029047">
    <property type="entry name" value="HSP70_peptide-bd_sf"/>
</dbReference>
<proteinExistence type="inferred from homology"/>
<evidence type="ECO:0000313" key="12">
    <source>
        <dbReference type="Proteomes" id="UP000677228"/>
    </source>
</evidence>
<feature type="region of interest" description="Disordered" evidence="7">
    <location>
        <begin position="400"/>
        <end position="425"/>
    </location>
</feature>
<evidence type="ECO:0000256" key="4">
    <source>
        <dbReference type="PROSITE-ProRule" id="PRU00290"/>
    </source>
</evidence>
<dbReference type="PROSITE" id="PS50192">
    <property type="entry name" value="T_SNARE"/>
    <property type="match status" value="1"/>
</dbReference>
<dbReference type="InterPro" id="IPR042855">
    <property type="entry name" value="V_SNARE_CC"/>
</dbReference>
<evidence type="ECO:0000256" key="6">
    <source>
        <dbReference type="SAM" id="Coils"/>
    </source>
</evidence>
<feature type="domain" description="V-SNARE coiled-coil homology" evidence="9">
    <location>
        <begin position="446"/>
        <end position="507"/>
    </location>
</feature>
<dbReference type="InterPro" id="IPR000727">
    <property type="entry name" value="T_SNARE_dom"/>
</dbReference>
<dbReference type="EMBL" id="CAJOBA010038385">
    <property type="protein sequence ID" value="CAF4059900.1"/>
    <property type="molecule type" value="Genomic_DNA"/>
</dbReference>
<dbReference type="SUPFAM" id="SSF58038">
    <property type="entry name" value="SNARE fusion complex"/>
    <property type="match status" value="2"/>
</dbReference>
<evidence type="ECO:0000256" key="3">
    <source>
        <dbReference type="ARBA" id="ARBA00022840"/>
    </source>
</evidence>
<reference evidence="10" key="1">
    <citation type="submission" date="2021-02" db="EMBL/GenBank/DDBJ databases">
        <authorList>
            <person name="Nowell W R."/>
        </authorList>
    </citation>
    <scope>NUCLEOTIDE SEQUENCE</scope>
</reference>
<protein>
    <submittedName>
        <fullName evidence="10">Uncharacterized protein</fullName>
    </submittedName>
</protein>
<gene>
    <name evidence="10" type="ORF">OVA965_LOCUS26356</name>
    <name evidence="11" type="ORF">TMI583_LOCUS27096</name>
</gene>
<evidence type="ECO:0000256" key="7">
    <source>
        <dbReference type="SAM" id="MobiDB-lite"/>
    </source>
</evidence>
<keyword evidence="2 5" id="KW-0547">Nucleotide-binding</keyword>
<dbReference type="AlphaFoldDB" id="A0A8S2EMK5"/>
<dbReference type="Proteomes" id="UP000677228">
    <property type="component" value="Unassembled WGS sequence"/>
</dbReference>
<dbReference type="CDD" id="cd15843">
    <property type="entry name" value="R-SNARE"/>
    <property type="match status" value="1"/>
</dbReference>
<accession>A0A8S2EMK5</accession>
<dbReference type="PANTHER" id="PTHR19375">
    <property type="entry name" value="HEAT SHOCK PROTEIN 70KDA"/>
    <property type="match status" value="1"/>
</dbReference>
<dbReference type="GO" id="GO:0005524">
    <property type="term" value="F:ATP binding"/>
    <property type="evidence" value="ECO:0007669"/>
    <property type="project" value="UniProtKB-KW"/>
</dbReference>
<feature type="coiled-coil region" evidence="6">
    <location>
        <begin position="284"/>
        <end position="311"/>
    </location>
</feature>
<comment type="similarity">
    <text evidence="1 5">Belongs to the heat shock protein 70 family.</text>
</comment>
<feature type="domain" description="T-SNARE coiled-coil homology" evidence="8">
    <location>
        <begin position="267"/>
        <end position="314"/>
    </location>
</feature>
<evidence type="ECO:0000313" key="10">
    <source>
        <dbReference type="EMBL" id="CAF1252761.1"/>
    </source>
</evidence>
<dbReference type="InterPro" id="IPR013126">
    <property type="entry name" value="Hsp_70_fam"/>
</dbReference>
<name>A0A8S2EMK5_9BILA</name>
<evidence type="ECO:0000259" key="9">
    <source>
        <dbReference type="PROSITE" id="PS50892"/>
    </source>
</evidence>
<keyword evidence="4 6" id="KW-0175">Coiled coil</keyword>
<dbReference type="Gene3D" id="2.60.34.10">
    <property type="entry name" value="Substrate Binding Domain Of DNAk, Chain A, domain 1"/>
    <property type="match status" value="1"/>
</dbReference>
<organism evidence="10 12">
    <name type="scientific">Didymodactylos carnosus</name>
    <dbReference type="NCBI Taxonomy" id="1234261"/>
    <lineage>
        <taxon>Eukaryota</taxon>
        <taxon>Metazoa</taxon>
        <taxon>Spiralia</taxon>
        <taxon>Gnathifera</taxon>
        <taxon>Rotifera</taxon>
        <taxon>Eurotatoria</taxon>
        <taxon>Bdelloidea</taxon>
        <taxon>Philodinida</taxon>
        <taxon>Philodinidae</taxon>
        <taxon>Didymodactylos</taxon>
    </lineage>
</organism>
<dbReference type="EMBL" id="CAJNOK010016832">
    <property type="protein sequence ID" value="CAF1252761.1"/>
    <property type="molecule type" value="Genomic_DNA"/>
</dbReference>
<sequence>SMKEKIMNVKKSIESASIQRKIDLCPDLISLCNNVSYCQCQEKFDAMLTLIETYCYSLKDPETAIKLVKQMKNDVKTEMNNSTHEEQTTIEKRMNSMEHVFNEIEKNLDNCLKIKEAEQKSRKSDDFEELTLQADGYSSPSRTNCAKVKVSLKSLALPYYDESQGEEDIKLGMGMYDNYSSDKDMDMFSAKSSVLSRASTTPTQQQEIEQVSKSETKFMACPYDGEEFSMGFDFDGTGFALDNVDYDSLQVFPEKSLVLSGDIITDAQQQQEQQQVEQHVSTSIAQLKELARDMEYEIQNQNAQIDRLAAKTDNRQEIKKQGEYTNMMCNLLDGDGDVGGSSSTKSNSKEILLALRTSDDAFEPHLCIATSTTFSFALKELSSPKRKIINKLDKAAEYGKKRETRKNAESISKTDDTFRHSEKSAHSLSIAEESVSKLPISYPLHSIHSLRDDAHNVVDILKNNLLQVLERDEKLDNLVARSNALMFEAQTFCRRIAYEPKSDYLQTSTSVTSAQSDDELNEKIQSYTKKKKKSKFSPRSVEKQDAYHTEIRDLLLIDVTPLSIGIEIINGEMVALIQRNTTIPTRCQCEMFTNAYGYQTTVTIKIYAGEHRLTKYNTYLDEFILENLTQNVDAQTVKIIISIVIDANGIIVVDAEESSGIKNSVTISNGIIFNIDLFSI</sequence>
<evidence type="ECO:0000256" key="1">
    <source>
        <dbReference type="ARBA" id="ARBA00007381"/>
    </source>
</evidence>
<dbReference type="Pfam" id="PF00012">
    <property type="entry name" value="HSP70"/>
    <property type="match status" value="1"/>
</dbReference>
<dbReference type="Proteomes" id="UP000682733">
    <property type="component" value="Unassembled WGS sequence"/>
</dbReference>
<keyword evidence="3 5" id="KW-0067">ATP-binding</keyword>
<comment type="caution">
    <text evidence="10">The sequence shown here is derived from an EMBL/GenBank/DDBJ whole genome shotgun (WGS) entry which is preliminary data.</text>
</comment>
<dbReference type="Pfam" id="PF00957">
    <property type="entry name" value="Synaptobrevin"/>
    <property type="match status" value="1"/>
</dbReference>
<dbReference type="Gene3D" id="1.20.5.110">
    <property type="match status" value="2"/>
</dbReference>
<evidence type="ECO:0000259" key="8">
    <source>
        <dbReference type="PROSITE" id="PS50192"/>
    </source>
</evidence>
<evidence type="ECO:0000256" key="5">
    <source>
        <dbReference type="RuleBase" id="RU003322"/>
    </source>
</evidence>